<organism evidence="1 2">
    <name type="scientific">Anopheles gambiae</name>
    <name type="common">African malaria mosquito</name>
    <dbReference type="NCBI Taxonomy" id="7165"/>
    <lineage>
        <taxon>Eukaryota</taxon>
        <taxon>Metazoa</taxon>
        <taxon>Ecdysozoa</taxon>
        <taxon>Arthropoda</taxon>
        <taxon>Hexapoda</taxon>
        <taxon>Insecta</taxon>
        <taxon>Pterygota</taxon>
        <taxon>Neoptera</taxon>
        <taxon>Endopterygota</taxon>
        <taxon>Diptera</taxon>
        <taxon>Nematocera</taxon>
        <taxon>Culicoidea</taxon>
        <taxon>Culicidae</taxon>
        <taxon>Anophelinae</taxon>
        <taxon>Anopheles</taxon>
    </lineage>
</organism>
<reference evidence="1 2" key="2">
    <citation type="journal article" date="2004" name="Trends Parasitol.">
        <title>The Anopheles gambiae genome: an update.</title>
        <authorList>
            <person name="Mongin E."/>
            <person name="Louis C."/>
            <person name="Holt R.A."/>
            <person name="Birney E."/>
            <person name="Collins F.H."/>
        </authorList>
    </citation>
    <scope>NUCLEOTIDE SEQUENCE [LARGE SCALE GENOMIC DNA]</scope>
    <source>
        <strain evidence="1 2">PEST</strain>
    </source>
</reference>
<dbReference type="EMBL" id="AAAB01008847">
    <property type="status" value="NOT_ANNOTATED_CDS"/>
    <property type="molecule type" value="Genomic_DNA"/>
</dbReference>
<reference evidence="1" key="3">
    <citation type="submission" date="2021-01" db="UniProtKB">
        <authorList>
            <consortium name="EnsemblMetazoa"/>
        </authorList>
    </citation>
    <scope>IDENTIFICATION</scope>
    <source>
        <strain evidence="1">PEST</strain>
    </source>
</reference>
<proteinExistence type="predicted"/>
<evidence type="ECO:0000313" key="1">
    <source>
        <dbReference type="EnsemblMetazoa" id="AGAP000804-PA"/>
    </source>
</evidence>
<dbReference type="EnsemblMetazoa" id="AGAP000804-RA">
    <property type="protein sequence ID" value="AGAP000804-PA"/>
    <property type="gene ID" value="AGAP000804"/>
</dbReference>
<accession>A0A1S4GAM3</accession>
<dbReference type="Proteomes" id="UP000007062">
    <property type="component" value="Chromosome X"/>
</dbReference>
<sequence>MFLLGRRLLTGPRGAAVGATVGLLGTAMVAINLLSSPAGIAHFGVPVQPVRRSGAGYERRDQAVRCRPRRQVRPVCEGGRERGRCAPRCGSI</sequence>
<dbReference type="InParanoid" id="A0A1S4GAM3"/>
<dbReference type="AlphaFoldDB" id="A0A1S4GAM3"/>
<keyword evidence="2" id="KW-1185">Reference proteome</keyword>
<reference evidence="1 2" key="1">
    <citation type="journal article" date="2002" name="Science">
        <title>The genome sequence of the malaria mosquito Anopheles gambiae.</title>
        <authorList>
            <person name="Holt R.A."/>
            <person name="Subramanian G.M."/>
            <person name="Halpern A."/>
            <person name="Sutton G.G."/>
            <person name="Charlab R."/>
            <person name="Nusskern D.R."/>
            <person name="Wincker P."/>
            <person name="Clark A.G."/>
            <person name="Ribeiro J.M."/>
            <person name="Wides R."/>
            <person name="Salzberg S.L."/>
            <person name="Loftus B."/>
            <person name="Yandell M."/>
            <person name="Majoros W.H."/>
            <person name="Rusch D.B."/>
            <person name="Lai Z."/>
            <person name="Kraft C.L."/>
            <person name="Abril J.F."/>
            <person name="Anthouard V."/>
            <person name="Arensburger P."/>
            <person name="Atkinson P.W."/>
            <person name="Baden H."/>
            <person name="de Berardinis V."/>
            <person name="Baldwin D."/>
            <person name="Benes V."/>
            <person name="Biedler J."/>
            <person name="Blass C."/>
            <person name="Bolanos R."/>
            <person name="Boscus D."/>
            <person name="Barnstead M."/>
            <person name="Cai S."/>
            <person name="Center A."/>
            <person name="Chaturverdi K."/>
            <person name="Christophides G.K."/>
            <person name="Chrystal M.A."/>
            <person name="Clamp M."/>
            <person name="Cravchik A."/>
            <person name="Curwen V."/>
            <person name="Dana A."/>
            <person name="Delcher A."/>
            <person name="Dew I."/>
            <person name="Evans C.A."/>
            <person name="Flanigan M."/>
            <person name="Grundschober-Freimoser A."/>
            <person name="Friedli L."/>
            <person name="Gu Z."/>
            <person name="Guan P."/>
            <person name="Guigo R."/>
            <person name="Hillenmeyer M.E."/>
            <person name="Hladun S.L."/>
            <person name="Hogan J.R."/>
            <person name="Hong Y.S."/>
            <person name="Hoover J."/>
            <person name="Jaillon O."/>
            <person name="Ke Z."/>
            <person name="Kodira C."/>
            <person name="Kokoza E."/>
            <person name="Koutsos A."/>
            <person name="Letunic I."/>
            <person name="Levitsky A."/>
            <person name="Liang Y."/>
            <person name="Lin J.J."/>
            <person name="Lobo N.F."/>
            <person name="Lopez J.R."/>
            <person name="Malek J.A."/>
            <person name="McIntosh T.C."/>
            <person name="Meister S."/>
            <person name="Miller J."/>
            <person name="Mobarry C."/>
            <person name="Mongin E."/>
            <person name="Murphy S.D."/>
            <person name="O'Brochta D.A."/>
            <person name="Pfannkoch C."/>
            <person name="Qi R."/>
            <person name="Regier M.A."/>
            <person name="Remington K."/>
            <person name="Shao H."/>
            <person name="Sharakhova M.V."/>
            <person name="Sitter C.D."/>
            <person name="Shetty J."/>
            <person name="Smith T.J."/>
            <person name="Strong R."/>
            <person name="Sun J."/>
            <person name="Thomasova D."/>
            <person name="Ton L.Q."/>
            <person name="Topalis P."/>
            <person name="Tu Z."/>
            <person name="Unger M.F."/>
            <person name="Walenz B."/>
            <person name="Wang A."/>
            <person name="Wang J."/>
            <person name="Wang M."/>
            <person name="Wang X."/>
            <person name="Woodford K.J."/>
            <person name="Wortman J.R."/>
            <person name="Wu M."/>
            <person name="Yao A."/>
            <person name="Zdobnov E.M."/>
            <person name="Zhang H."/>
            <person name="Zhao Q."/>
            <person name="Zhao S."/>
            <person name="Zhu S.C."/>
            <person name="Zhimulev I."/>
            <person name="Coluzzi M."/>
            <person name="della Torre A."/>
            <person name="Roth C.W."/>
            <person name="Louis C."/>
            <person name="Kalush F."/>
            <person name="Mural R.J."/>
            <person name="Myers E.W."/>
            <person name="Adams M.D."/>
            <person name="Smith H.O."/>
            <person name="Broder S."/>
            <person name="Gardner M.J."/>
            <person name="Fraser C.M."/>
            <person name="Birney E."/>
            <person name="Bork P."/>
            <person name="Brey P.T."/>
            <person name="Venter J.C."/>
            <person name="Weissenbach J."/>
            <person name="Kafatos F.C."/>
            <person name="Collins F.H."/>
            <person name="Hoffman S.L."/>
        </authorList>
    </citation>
    <scope>NUCLEOTIDE SEQUENCE [LARGE SCALE GENOMIC DNA]</scope>
    <source>
        <strain evidence="1 2">PEST</strain>
    </source>
</reference>
<evidence type="ECO:0000313" key="2">
    <source>
        <dbReference type="Proteomes" id="UP000007062"/>
    </source>
</evidence>
<name>A0A1S4GAM3_ANOGA</name>
<protein>
    <submittedName>
        <fullName evidence="1">Uncharacterized protein</fullName>
    </submittedName>
</protein>